<evidence type="ECO:0000313" key="1">
    <source>
        <dbReference type="EMBL" id="ODS33599.1"/>
    </source>
</evidence>
<accession>A0A1E3XDC3</accession>
<gene>
    <name evidence="1" type="ORF">SCARUB_01262</name>
</gene>
<dbReference type="EMBL" id="MAYW01000024">
    <property type="protein sequence ID" value="ODS33599.1"/>
    <property type="molecule type" value="Genomic_DNA"/>
</dbReference>
<reference evidence="1 2" key="1">
    <citation type="submission" date="2016-07" db="EMBL/GenBank/DDBJ databases">
        <title>Draft genome of Scalindua rubra, obtained from a brine-seawater interface in the Red Sea, sheds light on salt adaptation in anammox bacteria.</title>
        <authorList>
            <person name="Speth D.R."/>
            <person name="Lagkouvardos I."/>
            <person name="Wang Y."/>
            <person name="Qian P.-Y."/>
            <person name="Dutilh B.E."/>
            <person name="Jetten M.S."/>
        </authorList>
    </citation>
    <scope>NUCLEOTIDE SEQUENCE [LARGE SCALE GENOMIC DNA]</scope>
    <source>
        <strain evidence="1">BSI-1</strain>
    </source>
</reference>
<dbReference type="Proteomes" id="UP000094056">
    <property type="component" value="Unassembled WGS sequence"/>
</dbReference>
<sequence length="109" mass="12690">MVVRLGFHSLEKPGWSLAVMQGRSAVPTFILNKRPLDRINKIYKIIIFLLITPKLYKIKTAIALNMLFHSYLTFHCIVKLYDLVKQMPRLRIVLFKAEPNKLSVFFGRG</sequence>
<comment type="caution">
    <text evidence="1">The sequence shown here is derived from an EMBL/GenBank/DDBJ whole genome shotgun (WGS) entry which is preliminary data.</text>
</comment>
<name>A0A1E3XDC3_9BACT</name>
<proteinExistence type="predicted"/>
<evidence type="ECO:0000313" key="2">
    <source>
        <dbReference type="Proteomes" id="UP000094056"/>
    </source>
</evidence>
<dbReference type="AlphaFoldDB" id="A0A1E3XDC3"/>
<protein>
    <submittedName>
        <fullName evidence="1">Uncharacterized protein</fullName>
    </submittedName>
</protein>
<organism evidence="1 2">
    <name type="scientific">Candidatus Scalindua rubra</name>
    <dbReference type="NCBI Taxonomy" id="1872076"/>
    <lineage>
        <taxon>Bacteria</taxon>
        <taxon>Pseudomonadati</taxon>
        <taxon>Planctomycetota</taxon>
        <taxon>Candidatus Brocadiia</taxon>
        <taxon>Candidatus Brocadiales</taxon>
        <taxon>Candidatus Scalinduaceae</taxon>
        <taxon>Candidatus Scalindua</taxon>
    </lineage>
</organism>